<evidence type="ECO:0000313" key="2">
    <source>
        <dbReference type="EnsemblMetazoa" id="ASIC021235-PA"/>
    </source>
</evidence>
<organism evidence="1">
    <name type="scientific">Anopheles sinensis</name>
    <name type="common">Mosquito</name>
    <dbReference type="NCBI Taxonomy" id="74873"/>
    <lineage>
        <taxon>Eukaryota</taxon>
        <taxon>Metazoa</taxon>
        <taxon>Ecdysozoa</taxon>
        <taxon>Arthropoda</taxon>
        <taxon>Hexapoda</taxon>
        <taxon>Insecta</taxon>
        <taxon>Pterygota</taxon>
        <taxon>Neoptera</taxon>
        <taxon>Endopterygota</taxon>
        <taxon>Diptera</taxon>
        <taxon>Nematocera</taxon>
        <taxon>Culicoidea</taxon>
        <taxon>Culicidae</taxon>
        <taxon>Anophelinae</taxon>
        <taxon>Anopheles</taxon>
    </lineage>
</organism>
<dbReference type="EnsemblMetazoa" id="ASIC021235-RA">
    <property type="protein sequence ID" value="ASIC021235-PA"/>
    <property type="gene ID" value="ASIC021235"/>
</dbReference>
<evidence type="ECO:0000313" key="1">
    <source>
        <dbReference type="EMBL" id="KFB52955.1"/>
    </source>
</evidence>
<dbReference type="Proteomes" id="UP000030765">
    <property type="component" value="Unassembled WGS sequence"/>
</dbReference>
<reference evidence="1 3" key="1">
    <citation type="journal article" date="2014" name="BMC Genomics">
        <title>Genome sequence of Anopheles sinensis provides insight into genetics basis of mosquito competence for malaria parasites.</title>
        <authorList>
            <person name="Zhou D."/>
            <person name="Zhang D."/>
            <person name="Ding G."/>
            <person name="Shi L."/>
            <person name="Hou Q."/>
            <person name="Ye Y."/>
            <person name="Xu Y."/>
            <person name="Zhou H."/>
            <person name="Xiong C."/>
            <person name="Li S."/>
            <person name="Yu J."/>
            <person name="Hong S."/>
            <person name="Yu X."/>
            <person name="Zou P."/>
            <person name="Chen C."/>
            <person name="Chang X."/>
            <person name="Wang W."/>
            <person name="Lv Y."/>
            <person name="Sun Y."/>
            <person name="Ma L."/>
            <person name="Shen B."/>
            <person name="Zhu C."/>
        </authorList>
    </citation>
    <scope>NUCLEOTIDE SEQUENCE [LARGE SCALE GENOMIC DNA]</scope>
</reference>
<dbReference type="EMBL" id="ATLV01026234">
    <property type="status" value="NOT_ANNOTATED_CDS"/>
    <property type="molecule type" value="Genomic_DNA"/>
</dbReference>
<accession>A0A084WRW1</accession>
<evidence type="ECO:0000313" key="3">
    <source>
        <dbReference type="Proteomes" id="UP000030765"/>
    </source>
</evidence>
<gene>
    <name evidence="1" type="ORF">ZHAS_00021235</name>
</gene>
<name>A0A084WRW1_ANOSI</name>
<reference evidence="2" key="2">
    <citation type="submission" date="2020-05" db="UniProtKB">
        <authorList>
            <consortium name="EnsemblMetazoa"/>
        </authorList>
    </citation>
    <scope>IDENTIFICATION</scope>
</reference>
<protein>
    <submittedName>
        <fullName evidence="1 2">Uncharacterized protein</fullName>
    </submittedName>
</protein>
<proteinExistence type="predicted"/>
<dbReference type="EMBL" id="KE525408">
    <property type="protein sequence ID" value="KFB52955.1"/>
    <property type="molecule type" value="Genomic_DNA"/>
</dbReference>
<keyword evidence="3" id="KW-1185">Reference proteome</keyword>
<sequence length="51" mass="5861">MPRIDASARHYCFPSLEAKPFFRLARGTRTVEAFMMSTSDAHDESGQRKKQ</sequence>
<dbReference type="AlphaFoldDB" id="A0A084WRW1"/>
<dbReference type="VEuPathDB" id="VectorBase:ASIC021235"/>